<dbReference type="GO" id="GO:0015031">
    <property type="term" value="P:protein transport"/>
    <property type="evidence" value="ECO:0007669"/>
    <property type="project" value="UniProtKB-KW"/>
</dbReference>
<evidence type="ECO:0000256" key="7">
    <source>
        <dbReference type="NCBIfam" id="TIGR03825"/>
    </source>
</evidence>
<dbReference type="GO" id="GO:0044781">
    <property type="term" value="P:bacterial-type flagellum organization"/>
    <property type="evidence" value="ECO:0007669"/>
    <property type="project" value="UniProtKB-KW"/>
</dbReference>
<evidence type="ECO:0000313" key="13">
    <source>
        <dbReference type="Proteomes" id="UP000077881"/>
    </source>
</evidence>
<sequence>MILLSRLFKSQMNKGHAENPRMIQIRQVQLEKNDQALSAERQYLVKEEQRIITEARNEAEKLIQQAEEQANIVIDNIKQQQEQWDFEKKELTKSAYEEGFQIGVNEGRQQGFDQYKLKIEQAKQVTDQSKIEYEQYIRNSEIVILELAIASAEKIIQTTFAEEPERFLPLVKSALKEVRNSKEIQIHVNPAQYELLLAEKAELETIFPQDVECFIYPDVDLKEYGCQIESEHGRIDANISDQLVELKEKLLEILMGEQS</sequence>
<evidence type="ECO:0000313" key="12">
    <source>
        <dbReference type="Proteomes" id="UP000053881"/>
    </source>
</evidence>
<evidence type="ECO:0000256" key="2">
    <source>
        <dbReference type="ARBA" id="ARBA00006602"/>
    </source>
</evidence>
<feature type="domain" description="Flagellar assembly protein FliH/Type III secretion system HrpE" evidence="9">
    <location>
        <begin position="119"/>
        <end position="244"/>
    </location>
</feature>
<comment type="similarity">
    <text evidence="2">Belongs to the FliH family.</text>
</comment>
<dbReference type="PANTHER" id="PTHR34982">
    <property type="entry name" value="YOP PROTEINS TRANSLOCATION PROTEIN L"/>
    <property type="match status" value="1"/>
</dbReference>
<dbReference type="GO" id="GO:0005829">
    <property type="term" value="C:cytosol"/>
    <property type="evidence" value="ECO:0007669"/>
    <property type="project" value="TreeGrafter"/>
</dbReference>
<evidence type="ECO:0000256" key="3">
    <source>
        <dbReference type="ARBA" id="ARBA00022448"/>
    </source>
</evidence>
<evidence type="ECO:0000259" key="9">
    <source>
        <dbReference type="Pfam" id="PF02108"/>
    </source>
</evidence>
<evidence type="ECO:0000313" key="10">
    <source>
        <dbReference type="EMBL" id="KRG09756.1"/>
    </source>
</evidence>
<dbReference type="EMBL" id="LGPB01000137">
    <property type="protein sequence ID" value="KRG09756.1"/>
    <property type="molecule type" value="Genomic_DNA"/>
</dbReference>
<dbReference type="AlphaFoldDB" id="A0A0Q9XN44"/>
<keyword evidence="6" id="KW-1006">Bacterial flagellum protein export</keyword>
<keyword evidence="8" id="KW-0175">Coiled coil</keyword>
<organism evidence="10 12">
    <name type="scientific">Lederbergia galactosidilytica</name>
    <dbReference type="NCBI Taxonomy" id="217031"/>
    <lineage>
        <taxon>Bacteria</taxon>
        <taxon>Bacillati</taxon>
        <taxon>Bacillota</taxon>
        <taxon>Bacilli</taxon>
        <taxon>Bacillales</taxon>
        <taxon>Bacillaceae</taxon>
        <taxon>Lederbergia</taxon>
    </lineage>
</organism>
<dbReference type="InterPro" id="IPR018035">
    <property type="entry name" value="Flagellar_FliH/T3SS_HrpE"/>
</dbReference>
<evidence type="ECO:0000256" key="8">
    <source>
        <dbReference type="SAM" id="Coils"/>
    </source>
</evidence>
<evidence type="ECO:0000256" key="5">
    <source>
        <dbReference type="ARBA" id="ARBA00022927"/>
    </source>
</evidence>
<evidence type="ECO:0000256" key="1">
    <source>
        <dbReference type="ARBA" id="ARBA00003041"/>
    </source>
</evidence>
<comment type="function">
    <text evidence="1">Needed for flagellar regrowth and assembly.</text>
</comment>
<dbReference type="OrthoDB" id="19020at2"/>
<keyword evidence="5" id="KW-0653">Protein transport</keyword>
<dbReference type="Pfam" id="PF02108">
    <property type="entry name" value="FliH"/>
    <property type="match status" value="1"/>
</dbReference>
<gene>
    <name evidence="11" type="ORF">ABB05_08190</name>
    <name evidence="10" type="ORF">ACA29_21530</name>
</gene>
<evidence type="ECO:0000313" key="11">
    <source>
        <dbReference type="EMBL" id="OAK72560.1"/>
    </source>
</evidence>
<comment type="caution">
    <text evidence="10">The sequence shown here is derived from an EMBL/GenBank/DDBJ whole genome shotgun (WGS) entry which is preliminary data.</text>
</comment>
<dbReference type="Proteomes" id="UP000053881">
    <property type="component" value="Unassembled WGS sequence"/>
</dbReference>
<protein>
    <recommendedName>
        <fullName evidence="7">Flagellar assembly protein FliH</fullName>
    </recommendedName>
</protein>
<dbReference type="InterPro" id="IPR022524">
    <property type="entry name" value="FliH_Bacilli"/>
</dbReference>
<dbReference type="PANTHER" id="PTHR34982:SF1">
    <property type="entry name" value="FLAGELLAR ASSEMBLY PROTEIN FLIH"/>
    <property type="match status" value="1"/>
</dbReference>
<proteinExistence type="inferred from homology"/>
<dbReference type="InterPro" id="IPR051472">
    <property type="entry name" value="T3SS_Stator/FliH"/>
</dbReference>
<reference evidence="11 13" key="1">
    <citation type="submission" date="2015-05" db="EMBL/GenBank/DDBJ databases">
        <title>Comparison of genome.</title>
        <authorList>
            <person name="Zheng Z."/>
            <person name="Sun M."/>
        </authorList>
    </citation>
    <scope>NUCLEOTIDE SEQUENCE [LARGE SCALE GENOMIC DNA]</scope>
    <source>
        <strain evidence="11 13">G25-74</strain>
    </source>
</reference>
<dbReference type="STRING" id="217031.ABB05_08190"/>
<accession>A0A0Q9XN44</accession>
<name>A0A0Q9XN44_9BACI</name>
<evidence type="ECO:0000256" key="4">
    <source>
        <dbReference type="ARBA" id="ARBA00022795"/>
    </source>
</evidence>
<dbReference type="PATRIC" id="fig|217031.4.peg.7316"/>
<evidence type="ECO:0000256" key="6">
    <source>
        <dbReference type="ARBA" id="ARBA00023225"/>
    </source>
</evidence>
<keyword evidence="3" id="KW-0813">Transport</keyword>
<keyword evidence="4" id="KW-1005">Bacterial flagellum biogenesis</keyword>
<dbReference type="EMBL" id="LDJR01000037">
    <property type="protein sequence ID" value="OAK72560.1"/>
    <property type="molecule type" value="Genomic_DNA"/>
</dbReference>
<dbReference type="NCBIfam" id="TIGR03825">
    <property type="entry name" value="FliH_bacil"/>
    <property type="match status" value="1"/>
</dbReference>
<dbReference type="Proteomes" id="UP000077881">
    <property type="component" value="Unassembled WGS sequence"/>
</dbReference>
<reference evidence="10 12" key="2">
    <citation type="submission" date="2015-06" db="EMBL/GenBank/DDBJ databases">
        <title>Genome sequencing project of Bacillus galactosidilyticus PL133.</title>
        <authorList>
            <person name="Gaiero J."/>
            <person name="Nicol R."/>
            <person name="Habash M."/>
        </authorList>
    </citation>
    <scope>NUCLEOTIDE SEQUENCE [LARGE SCALE GENOMIC DNA]</scope>
    <source>
        <strain evidence="10 12">PL133</strain>
    </source>
</reference>
<keyword evidence="13" id="KW-1185">Reference proteome</keyword>
<feature type="coiled-coil region" evidence="8">
    <location>
        <begin position="45"/>
        <end position="83"/>
    </location>
</feature>